<dbReference type="AlphaFoldDB" id="A0A8K2A6L1"/>
<dbReference type="Proteomes" id="UP000607397">
    <property type="component" value="Unassembled WGS sequence"/>
</dbReference>
<dbReference type="HAMAP" id="MF_00386">
    <property type="entry name" value="UPF0161_YidD"/>
    <property type="match status" value="1"/>
</dbReference>
<sequence>MNPVRFLILGLIHLYRQLISPLLPPTCRYQPTCSAYALEAIEQFGVIRGSRLALWRILRCHPFAPGGYDPVPGVKPPTSTSASVDELVNPPSRPD</sequence>
<dbReference type="InterPro" id="IPR002696">
    <property type="entry name" value="Membr_insert_effic_factor_YidD"/>
</dbReference>
<dbReference type="RefSeq" id="WP_161824628.1">
    <property type="nucleotide sequence ID" value="NZ_WVIC01000009.1"/>
</dbReference>
<evidence type="ECO:0000313" key="4">
    <source>
        <dbReference type="Proteomes" id="UP000607397"/>
    </source>
</evidence>
<keyword evidence="1" id="KW-1003">Cell membrane</keyword>
<dbReference type="Pfam" id="PF01809">
    <property type="entry name" value="YidD"/>
    <property type="match status" value="1"/>
</dbReference>
<proteinExistence type="inferred from homology"/>
<protein>
    <recommendedName>
        <fullName evidence="1">Putative membrane protein insertion efficiency factor</fullName>
    </recommendedName>
</protein>
<comment type="function">
    <text evidence="1">Could be involved in insertion of integral membrane proteins into the membrane.</text>
</comment>
<comment type="subcellular location">
    <subcellularLocation>
        <location evidence="1">Cell membrane</location>
        <topology evidence="1">Peripheral membrane protein</topology>
        <orientation evidence="1">Cytoplasmic side</orientation>
    </subcellularLocation>
</comment>
<name>A0A8K2A6L1_9CYAN</name>
<dbReference type="SMART" id="SM01234">
    <property type="entry name" value="Haemolytic"/>
    <property type="match status" value="1"/>
</dbReference>
<keyword evidence="4" id="KW-1185">Reference proteome</keyword>
<comment type="caution">
    <text evidence="3">The sequence shown here is derived from an EMBL/GenBank/DDBJ whole genome shotgun (WGS) entry which is preliminary data.</text>
</comment>
<evidence type="ECO:0000256" key="2">
    <source>
        <dbReference type="SAM" id="MobiDB-lite"/>
    </source>
</evidence>
<comment type="similarity">
    <text evidence="1">Belongs to the UPF0161 family.</text>
</comment>
<gene>
    <name evidence="3" type="primary">yidD</name>
    <name evidence="3" type="ORF">GS597_06405</name>
</gene>
<dbReference type="NCBIfam" id="TIGR00278">
    <property type="entry name" value="membrane protein insertion efficiency factor YidD"/>
    <property type="match status" value="1"/>
</dbReference>
<dbReference type="EMBL" id="WVIC01000009">
    <property type="protein sequence ID" value="NCJ06154.1"/>
    <property type="molecule type" value="Genomic_DNA"/>
</dbReference>
<reference evidence="3" key="1">
    <citation type="submission" date="2019-12" db="EMBL/GenBank/DDBJ databases">
        <title>High-Quality draft genome sequences of three cyanobacteria isolated from the limestone walls of the Old Cathedral of Coimbra.</title>
        <authorList>
            <person name="Tiago I."/>
            <person name="Soares F."/>
            <person name="Portugal A."/>
        </authorList>
    </citation>
    <scope>NUCLEOTIDE SEQUENCE [LARGE SCALE GENOMIC DNA]</scope>
    <source>
        <strain evidence="3">C</strain>
    </source>
</reference>
<keyword evidence="1" id="KW-0472">Membrane</keyword>
<accession>A0A8K2A6L1</accession>
<evidence type="ECO:0000313" key="3">
    <source>
        <dbReference type="EMBL" id="NCJ06154.1"/>
    </source>
</evidence>
<dbReference type="GO" id="GO:0005886">
    <property type="term" value="C:plasma membrane"/>
    <property type="evidence" value="ECO:0007669"/>
    <property type="project" value="UniProtKB-SubCell"/>
</dbReference>
<evidence type="ECO:0000256" key="1">
    <source>
        <dbReference type="HAMAP-Rule" id="MF_00386"/>
    </source>
</evidence>
<organism evidence="3 4">
    <name type="scientific">Petrachloros mirabilis ULC683</name>
    <dbReference type="NCBI Taxonomy" id="2781853"/>
    <lineage>
        <taxon>Bacteria</taxon>
        <taxon>Bacillati</taxon>
        <taxon>Cyanobacteriota</taxon>
        <taxon>Cyanophyceae</taxon>
        <taxon>Synechococcales</taxon>
        <taxon>Petrachlorosaceae</taxon>
        <taxon>Petrachloros</taxon>
        <taxon>Petrachloros mirabilis</taxon>
    </lineage>
</organism>
<dbReference type="PANTHER" id="PTHR33383:SF1">
    <property type="entry name" value="MEMBRANE PROTEIN INSERTION EFFICIENCY FACTOR-RELATED"/>
    <property type="match status" value="1"/>
</dbReference>
<feature type="region of interest" description="Disordered" evidence="2">
    <location>
        <begin position="67"/>
        <end position="95"/>
    </location>
</feature>
<dbReference type="PANTHER" id="PTHR33383">
    <property type="entry name" value="MEMBRANE PROTEIN INSERTION EFFICIENCY FACTOR-RELATED"/>
    <property type="match status" value="1"/>
</dbReference>